<organism evidence="17 18">
    <name type="scientific">Nesidiocoris tenuis</name>
    <dbReference type="NCBI Taxonomy" id="355587"/>
    <lineage>
        <taxon>Eukaryota</taxon>
        <taxon>Metazoa</taxon>
        <taxon>Ecdysozoa</taxon>
        <taxon>Arthropoda</taxon>
        <taxon>Hexapoda</taxon>
        <taxon>Insecta</taxon>
        <taxon>Pterygota</taxon>
        <taxon>Neoptera</taxon>
        <taxon>Paraneoptera</taxon>
        <taxon>Hemiptera</taxon>
        <taxon>Heteroptera</taxon>
        <taxon>Panheteroptera</taxon>
        <taxon>Cimicomorpha</taxon>
        <taxon>Miridae</taxon>
        <taxon>Dicyphina</taxon>
        <taxon>Nesidiocoris</taxon>
    </lineage>
</organism>
<dbReference type="Pfam" id="PF02014">
    <property type="entry name" value="Reeler"/>
    <property type="match status" value="1"/>
</dbReference>
<feature type="domain" description="DOMON" evidence="14">
    <location>
        <begin position="199"/>
        <end position="322"/>
    </location>
</feature>
<feature type="domain" description="Reelin" evidence="16">
    <location>
        <begin position="12"/>
        <end position="173"/>
    </location>
</feature>
<evidence type="ECO:0000256" key="4">
    <source>
        <dbReference type="ARBA" id="ARBA00022448"/>
    </source>
</evidence>
<keyword evidence="9 12" id="KW-0472">Membrane</keyword>
<feature type="signal peptide" evidence="13">
    <location>
        <begin position="1"/>
        <end position="17"/>
    </location>
</feature>
<evidence type="ECO:0000256" key="9">
    <source>
        <dbReference type="ARBA" id="ARBA00023136"/>
    </source>
</evidence>
<evidence type="ECO:0000256" key="11">
    <source>
        <dbReference type="SAM" id="MobiDB-lite"/>
    </source>
</evidence>
<evidence type="ECO:0000256" key="6">
    <source>
        <dbReference type="ARBA" id="ARBA00022982"/>
    </source>
</evidence>
<dbReference type="PROSITE" id="PS50836">
    <property type="entry name" value="DOMON"/>
    <property type="match status" value="2"/>
</dbReference>
<dbReference type="Gene3D" id="1.20.120.1770">
    <property type="match status" value="1"/>
</dbReference>
<comment type="subcellular location">
    <subcellularLocation>
        <location evidence="2">Membrane</location>
        <topology evidence="2">Multi-pass membrane protein</topology>
    </subcellularLocation>
</comment>
<dbReference type="InterPro" id="IPR042307">
    <property type="entry name" value="Reeler_sf"/>
</dbReference>
<keyword evidence="8" id="KW-0408">Iron</keyword>
<protein>
    <submittedName>
        <fullName evidence="17">Ferric-chelate reductase 1 homolog</fullName>
    </submittedName>
</protein>
<dbReference type="CDD" id="cd08544">
    <property type="entry name" value="Reeler"/>
    <property type="match status" value="1"/>
</dbReference>
<feature type="transmembrane region" description="Helical" evidence="12">
    <location>
        <begin position="538"/>
        <end position="561"/>
    </location>
</feature>
<dbReference type="CDD" id="cd09628">
    <property type="entry name" value="DOMON_SDR_2_like"/>
    <property type="match status" value="2"/>
</dbReference>
<evidence type="ECO:0000256" key="1">
    <source>
        <dbReference type="ARBA" id="ARBA00001970"/>
    </source>
</evidence>
<dbReference type="InterPro" id="IPR005018">
    <property type="entry name" value="DOMON_domain"/>
</dbReference>
<keyword evidence="4" id="KW-0813">Transport</keyword>
<feature type="region of interest" description="Disordered" evidence="11">
    <location>
        <begin position="29"/>
        <end position="59"/>
    </location>
</feature>
<dbReference type="InterPro" id="IPR042789">
    <property type="entry name" value="FRRS1L"/>
</dbReference>
<feature type="transmembrane region" description="Helical" evidence="12">
    <location>
        <begin position="645"/>
        <end position="667"/>
    </location>
</feature>
<gene>
    <name evidence="17" type="ORF">NTJ_03972</name>
</gene>
<sequence length="784" mass="85481">MCGPFALLVLLIAQAAGYKSGAPPSMCKDMMPHHHGSPPQSGPAPFAVAAEPSGNEDEGRLRVTLSGSAPFAGVLLQAREGGVEGEAVGSFAALPDNFKTLDCNNFKGSAVTHADNSPKDKLSLVWEAPDGYNNEITFVAAVVANFSTFWTRVPSRTIKVTKRSTGTAGTGPAISKRLYDGCGVRKNCLGSPVGCEKKRDCIALIAVSRNGQDYEFEMMALNSKYVAVGLSADNKMGGDSVLECAYENHREGFEGVNAYRSWNIPNQKGNSRQDVQTGFTLREGLYNDGHTYCRVLLNSLTKAGEVTFDLNQTPYYLLLAAGTKTSEGMIHFHDVARESSLDSRLLSDLTPVMIHDNIYDGCNVDKSCFGYPSGCVADESCQAIATILVQGTTYNFKLKSNQGAYIALGLSADEKMGGDSVMECVQERNAIKLYSSWNKPGEKANTREKVNQSILKLINSSYTDGVIYCEFTRDASSQIMSTSFDLIKNQYFLLLAAGSSLKEKSVGYHDIFFVASGQKRSLSEVAALTSQSKLFVRLHGSFMVAAWIGTASIGIVLARYFKETWVESSLCAKDLWFAWHRFFMLITWCLTLVAAVLIFIDVGGWVSSTPSMIHAIFGCCTVVFCFVQPIGAAFRPHPAARNRPFFNWIHWFIGNAAHICSVLALFFATPVAKAELPAWLDWILFAYVVLYVVVHLLLTISGCISDSKGSDRVNTFPLKDLNTSRSALNSVERKMDASFGGFRKLMLFIHIVGVTAVTAAVIVIICLAPIEAQFSSLQKKIMSS</sequence>
<comment type="cofactor">
    <cofactor evidence="1">
        <name>heme b</name>
        <dbReference type="ChEBI" id="CHEBI:60344"/>
    </cofactor>
</comment>
<dbReference type="Proteomes" id="UP001307889">
    <property type="component" value="Chromosome 2"/>
</dbReference>
<evidence type="ECO:0000256" key="12">
    <source>
        <dbReference type="SAM" id="Phobius"/>
    </source>
</evidence>
<evidence type="ECO:0000256" key="5">
    <source>
        <dbReference type="ARBA" id="ARBA00022692"/>
    </source>
</evidence>
<dbReference type="EMBL" id="AP028910">
    <property type="protein sequence ID" value="BES91163.1"/>
    <property type="molecule type" value="Genomic_DNA"/>
</dbReference>
<evidence type="ECO:0000259" key="15">
    <source>
        <dbReference type="PROSITE" id="PS50939"/>
    </source>
</evidence>
<feature type="transmembrane region" description="Helical" evidence="12">
    <location>
        <begin position="679"/>
        <end position="698"/>
    </location>
</feature>
<dbReference type="InterPro" id="IPR006593">
    <property type="entry name" value="Cyt_b561/ferric_Rdtase_TM"/>
</dbReference>
<dbReference type="Gene3D" id="2.60.40.4060">
    <property type="entry name" value="Reeler domain"/>
    <property type="match status" value="1"/>
</dbReference>
<dbReference type="PANTHER" id="PTHR46902:SF1">
    <property type="entry name" value="DOMON DOMAIN-CONTAINING PROTEIN FRRS1L"/>
    <property type="match status" value="1"/>
</dbReference>
<feature type="transmembrane region" description="Helical" evidence="12">
    <location>
        <begin position="612"/>
        <end position="633"/>
    </location>
</feature>
<reference evidence="17 18" key="1">
    <citation type="submission" date="2023-09" db="EMBL/GenBank/DDBJ databases">
        <title>Nesidiocoris tenuis whole genome shotgun sequence.</title>
        <authorList>
            <person name="Shibata T."/>
            <person name="Shimoda M."/>
            <person name="Kobayashi T."/>
            <person name="Uehara T."/>
        </authorList>
    </citation>
    <scope>NUCLEOTIDE SEQUENCE [LARGE SCALE GENOMIC DNA]</scope>
    <source>
        <strain evidence="17 18">Japan</strain>
    </source>
</reference>
<keyword evidence="18" id="KW-1185">Reference proteome</keyword>
<feature type="domain" description="Cytochrome b561" evidence="15">
    <location>
        <begin position="502"/>
        <end position="704"/>
    </location>
</feature>
<dbReference type="SMART" id="SM00664">
    <property type="entry name" value="DoH"/>
    <property type="match status" value="2"/>
</dbReference>
<dbReference type="PROSITE" id="PS51019">
    <property type="entry name" value="REELIN"/>
    <property type="match status" value="1"/>
</dbReference>
<dbReference type="CDD" id="cd08760">
    <property type="entry name" value="Cyt_b561_FRRS1_like"/>
    <property type="match status" value="1"/>
</dbReference>
<evidence type="ECO:0000313" key="18">
    <source>
        <dbReference type="Proteomes" id="UP001307889"/>
    </source>
</evidence>
<evidence type="ECO:0000256" key="8">
    <source>
        <dbReference type="ARBA" id="ARBA00023004"/>
    </source>
</evidence>
<dbReference type="InterPro" id="IPR002861">
    <property type="entry name" value="Reeler_dom"/>
</dbReference>
<dbReference type="SMART" id="SM00665">
    <property type="entry name" value="B561"/>
    <property type="match status" value="1"/>
</dbReference>
<dbReference type="PANTHER" id="PTHR46902">
    <property type="entry name" value="DOMON DOMAIN-CONTAINING PROTEIN FRRS1L"/>
    <property type="match status" value="1"/>
</dbReference>
<keyword evidence="5 12" id="KW-0812">Transmembrane</keyword>
<comment type="similarity">
    <text evidence="3">Belongs to the FRRS1 family.</text>
</comment>
<accession>A0ABN7AGS7</accession>
<feature type="transmembrane region" description="Helical" evidence="12">
    <location>
        <begin position="582"/>
        <end position="600"/>
    </location>
</feature>
<keyword evidence="10" id="KW-0325">Glycoprotein</keyword>
<keyword evidence="13" id="KW-0732">Signal</keyword>
<evidence type="ECO:0000256" key="3">
    <source>
        <dbReference type="ARBA" id="ARBA00009195"/>
    </source>
</evidence>
<evidence type="ECO:0000256" key="2">
    <source>
        <dbReference type="ARBA" id="ARBA00004141"/>
    </source>
</evidence>
<keyword evidence="7 12" id="KW-1133">Transmembrane helix</keyword>
<evidence type="ECO:0000259" key="14">
    <source>
        <dbReference type="PROSITE" id="PS50836"/>
    </source>
</evidence>
<dbReference type="Pfam" id="PF03351">
    <property type="entry name" value="DOMON"/>
    <property type="match status" value="2"/>
</dbReference>
<proteinExistence type="inferred from homology"/>
<evidence type="ECO:0000259" key="16">
    <source>
        <dbReference type="PROSITE" id="PS51019"/>
    </source>
</evidence>
<evidence type="ECO:0000313" key="17">
    <source>
        <dbReference type="EMBL" id="BES91163.1"/>
    </source>
</evidence>
<evidence type="ECO:0000256" key="7">
    <source>
        <dbReference type="ARBA" id="ARBA00022989"/>
    </source>
</evidence>
<keyword evidence="6" id="KW-0249">Electron transport</keyword>
<feature type="domain" description="DOMON" evidence="14">
    <location>
        <begin position="379"/>
        <end position="498"/>
    </location>
</feature>
<evidence type="ECO:0000256" key="10">
    <source>
        <dbReference type="ARBA" id="ARBA00023180"/>
    </source>
</evidence>
<feature type="chain" id="PRO_5046494377" evidence="13">
    <location>
        <begin position="18"/>
        <end position="784"/>
    </location>
</feature>
<dbReference type="PROSITE" id="PS50939">
    <property type="entry name" value="CYTOCHROME_B561"/>
    <property type="match status" value="1"/>
</dbReference>
<name>A0ABN7AGS7_9HEMI</name>
<evidence type="ECO:0000256" key="13">
    <source>
        <dbReference type="SAM" id="SignalP"/>
    </source>
</evidence>
<feature type="transmembrane region" description="Helical" evidence="12">
    <location>
        <begin position="745"/>
        <end position="770"/>
    </location>
</feature>